<accession>A0A0E4CXN2</accession>
<feature type="transmembrane region" description="Helical" evidence="4">
    <location>
        <begin position="355"/>
        <end position="372"/>
    </location>
</feature>
<keyword evidence="4" id="KW-0472">Membrane</keyword>
<sequence length="780" mass="87876">MYPIRTKPALLAATLAAFFLLIAVYVHLETIQHPYIGAVLGRGEAGWRVIRVDPSGKAALGQVQQGDRMVSVDGIAAEAKYAGQTQTSLTKVSTATLLHRDGSVYELQFTASNTDVWKSLFSMLLEVLLLSISWLAYRANPGSSTVRKFSLMNYVMALVILAVYSTERAVSNWILALSSLWLPYLLLSFCVSFVLRAVPRTWARALTAFRMLSVLLSCCALWAVAQPQIPGWFRGTLHLVLLLVLLLLLVTVALYWRSLDRVEKNHALVLVAGLVTSLLPFVLLYALPNIWGDRYVIAPEYTLIGLVPLSVILLYILNKRSMLDMQLYLPRLFIHSVYFGGVFVLLALAHVVRDPFGVSGLFICFVAGTWLYRNLVQRSKRHAEGRKKWLEHQTYKLSIQAASKRNIQDILSMMGEMLHHIVDVEGIFMIWQEAQNKQPIFHGTEKYGDMVYVNPATGQDNRLLDRSYWARNYDFEHVVPLAGGEENAGEGYLCVGPKRNQSMFSAEEKQLIEEVGHESVRLLLNAGLLSGIYKEFQHTKEENAAYKRDVSGIRAANYLLLEAQQAERIRLSYRLHDHLLQNLIFLSRDLEELADQGTVNARRMASWLKCLYTSQQEIRLLCDELYPHIVDKADLEASLHWLLRTVKEQSGLNVSLDYRWGGETPPDSILKSNLFRIIRELVLNVQKHAEASQLDIRFIHIPAEGICCTVSDNGKGFDATAFSEQSSFMNGSHLGLISVSSQIGHLGGELDIQSRPGKGAVITIRLRPHHYNSQEVHQYG</sequence>
<dbReference type="PANTHER" id="PTHR24421">
    <property type="entry name" value="NITRATE/NITRITE SENSOR PROTEIN NARX-RELATED"/>
    <property type="match status" value="1"/>
</dbReference>
<proteinExistence type="predicted"/>
<keyword evidence="3" id="KW-0902">Two-component regulatory system</keyword>
<evidence type="ECO:0000313" key="6">
    <source>
        <dbReference type="EMBL" id="CQR56574.1"/>
    </source>
</evidence>
<protein>
    <submittedName>
        <fullName evidence="6">Putative membrane protein</fullName>
    </submittedName>
</protein>
<dbReference type="KEGG" id="pri:PRIO_4172"/>
<reference evidence="7" key="1">
    <citation type="submission" date="2015-03" db="EMBL/GenBank/DDBJ databases">
        <authorList>
            <person name="Wibberg D."/>
        </authorList>
    </citation>
    <scope>NUCLEOTIDE SEQUENCE [LARGE SCALE GENOMIC DNA]</scope>
</reference>
<name>A0A0E4CXN2_9BACL</name>
<feature type="transmembrane region" description="Helical" evidence="4">
    <location>
        <begin position="172"/>
        <end position="195"/>
    </location>
</feature>
<keyword evidence="4" id="KW-0812">Transmembrane</keyword>
<dbReference type="SUPFAM" id="SSF55874">
    <property type="entry name" value="ATPase domain of HSP90 chaperone/DNA topoisomerase II/histidine kinase"/>
    <property type="match status" value="1"/>
</dbReference>
<keyword evidence="1" id="KW-0808">Transferase</keyword>
<evidence type="ECO:0000256" key="3">
    <source>
        <dbReference type="ARBA" id="ARBA00023012"/>
    </source>
</evidence>
<feature type="transmembrane region" description="Helical" evidence="4">
    <location>
        <begin position="329"/>
        <end position="349"/>
    </location>
</feature>
<evidence type="ECO:0000256" key="4">
    <source>
        <dbReference type="SAM" id="Phobius"/>
    </source>
</evidence>
<dbReference type="Gene3D" id="3.30.565.10">
    <property type="entry name" value="Histidine kinase-like ATPase, C-terminal domain"/>
    <property type="match status" value="1"/>
</dbReference>
<feature type="transmembrane region" description="Helical" evidence="4">
    <location>
        <begin position="116"/>
        <end position="137"/>
    </location>
</feature>
<feature type="transmembrane region" description="Helical" evidence="4">
    <location>
        <begin position="237"/>
        <end position="256"/>
    </location>
</feature>
<dbReference type="InterPro" id="IPR036890">
    <property type="entry name" value="HATPase_C_sf"/>
</dbReference>
<dbReference type="EMBL" id="LN831776">
    <property type="protein sequence ID" value="CQR56574.1"/>
    <property type="molecule type" value="Genomic_DNA"/>
</dbReference>
<feature type="transmembrane region" description="Helical" evidence="4">
    <location>
        <begin position="268"/>
        <end position="287"/>
    </location>
</feature>
<evidence type="ECO:0000256" key="2">
    <source>
        <dbReference type="ARBA" id="ARBA00022777"/>
    </source>
</evidence>
<dbReference type="CDD" id="cd16917">
    <property type="entry name" value="HATPase_UhpB-NarQ-NarX-like"/>
    <property type="match status" value="1"/>
</dbReference>
<dbReference type="InterPro" id="IPR001478">
    <property type="entry name" value="PDZ"/>
</dbReference>
<keyword evidence="2" id="KW-0418">Kinase</keyword>
<dbReference type="PATRIC" id="fig|1073571.4.peg.4464"/>
<dbReference type="AlphaFoldDB" id="A0A0E4CXN2"/>
<dbReference type="RefSeq" id="WP_020428531.1">
    <property type="nucleotide sequence ID" value="NZ_AGBD01000669.1"/>
</dbReference>
<dbReference type="SUPFAM" id="SSF50156">
    <property type="entry name" value="PDZ domain-like"/>
    <property type="match status" value="1"/>
</dbReference>
<feature type="transmembrane region" description="Helical" evidence="4">
    <location>
        <begin position="207"/>
        <end position="225"/>
    </location>
</feature>
<organism evidence="6 7">
    <name type="scientific">Paenibacillus riograndensis SBR5</name>
    <dbReference type="NCBI Taxonomy" id="1073571"/>
    <lineage>
        <taxon>Bacteria</taxon>
        <taxon>Bacillati</taxon>
        <taxon>Bacillota</taxon>
        <taxon>Bacilli</taxon>
        <taxon>Bacillales</taxon>
        <taxon>Paenibacillaceae</taxon>
        <taxon>Paenibacillus</taxon>
        <taxon>Paenibacillus sonchi group</taxon>
    </lineage>
</organism>
<dbReference type="PROSITE" id="PS50106">
    <property type="entry name" value="PDZ"/>
    <property type="match status" value="1"/>
</dbReference>
<dbReference type="SMART" id="SM00387">
    <property type="entry name" value="HATPase_c"/>
    <property type="match status" value="1"/>
</dbReference>
<keyword evidence="4" id="KW-1133">Transmembrane helix</keyword>
<feature type="transmembrane region" description="Helical" evidence="4">
    <location>
        <begin position="149"/>
        <end position="166"/>
    </location>
</feature>
<dbReference type="InterPro" id="IPR050482">
    <property type="entry name" value="Sensor_HK_TwoCompSys"/>
</dbReference>
<evidence type="ECO:0000259" key="5">
    <source>
        <dbReference type="PROSITE" id="PS50106"/>
    </source>
</evidence>
<dbReference type="Pfam" id="PF02518">
    <property type="entry name" value="HATPase_c"/>
    <property type="match status" value="1"/>
</dbReference>
<dbReference type="GO" id="GO:0000160">
    <property type="term" value="P:phosphorelay signal transduction system"/>
    <property type="evidence" value="ECO:0007669"/>
    <property type="project" value="UniProtKB-KW"/>
</dbReference>
<dbReference type="Proteomes" id="UP000033163">
    <property type="component" value="Chromosome I"/>
</dbReference>
<evidence type="ECO:0000256" key="1">
    <source>
        <dbReference type="ARBA" id="ARBA00022679"/>
    </source>
</evidence>
<gene>
    <name evidence="6" type="ORF">PRIO_4172</name>
</gene>
<evidence type="ECO:0000313" key="7">
    <source>
        <dbReference type="Proteomes" id="UP000033163"/>
    </source>
</evidence>
<feature type="transmembrane region" description="Helical" evidence="4">
    <location>
        <begin position="299"/>
        <end position="317"/>
    </location>
</feature>
<dbReference type="GO" id="GO:0016301">
    <property type="term" value="F:kinase activity"/>
    <property type="evidence" value="ECO:0007669"/>
    <property type="project" value="UniProtKB-KW"/>
</dbReference>
<feature type="domain" description="PDZ" evidence="5">
    <location>
        <begin position="25"/>
        <end position="113"/>
    </location>
</feature>
<dbReference type="InterPro" id="IPR036034">
    <property type="entry name" value="PDZ_sf"/>
</dbReference>
<dbReference type="HOGENOM" id="CLU_358968_0_0_9"/>
<dbReference type="InterPro" id="IPR003594">
    <property type="entry name" value="HATPase_dom"/>
</dbReference>